<feature type="compositionally biased region" description="Basic and acidic residues" evidence="5">
    <location>
        <begin position="1"/>
        <end position="11"/>
    </location>
</feature>
<name>A0AAW2YJI4_9EUKA</name>
<dbReference type="EMBL" id="JAOPGA020000124">
    <property type="protein sequence ID" value="KAL0476970.1"/>
    <property type="molecule type" value="Genomic_DNA"/>
</dbReference>
<evidence type="ECO:0000256" key="5">
    <source>
        <dbReference type="SAM" id="MobiDB-lite"/>
    </source>
</evidence>
<keyword evidence="3" id="KW-0804">Transcription</keyword>
<dbReference type="Pfam" id="PF02042">
    <property type="entry name" value="RWP-RK"/>
    <property type="match status" value="1"/>
</dbReference>
<evidence type="ECO:0000256" key="1">
    <source>
        <dbReference type="ARBA" id="ARBA00023015"/>
    </source>
</evidence>
<evidence type="ECO:0000256" key="4">
    <source>
        <dbReference type="ARBA" id="ARBA00023242"/>
    </source>
</evidence>
<accession>A0AAW2YJI4</accession>
<keyword evidence="8" id="KW-1185">Reference proteome</keyword>
<evidence type="ECO:0000313" key="7">
    <source>
        <dbReference type="EMBL" id="KAL0476970.1"/>
    </source>
</evidence>
<dbReference type="AlphaFoldDB" id="A0AAW2YJI4"/>
<dbReference type="InterPro" id="IPR003035">
    <property type="entry name" value="RWP-RK_dom"/>
</dbReference>
<keyword evidence="1" id="KW-0805">Transcription regulation</keyword>
<evidence type="ECO:0000256" key="2">
    <source>
        <dbReference type="ARBA" id="ARBA00023125"/>
    </source>
</evidence>
<organism evidence="7 8">
    <name type="scientific">Acrasis kona</name>
    <dbReference type="NCBI Taxonomy" id="1008807"/>
    <lineage>
        <taxon>Eukaryota</taxon>
        <taxon>Discoba</taxon>
        <taxon>Heterolobosea</taxon>
        <taxon>Tetramitia</taxon>
        <taxon>Eutetramitia</taxon>
        <taxon>Acrasidae</taxon>
        <taxon>Acrasis</taxon>
    </lineage>
</organism>
<keyword evidence="4" id="KW-0539">Nucleus</keyword>
<proteinExistence type="predicted"/>
<keyword evidence="2" id="KW-0238">DNA-binding</keyword>
<comment type="caution">
    <text evidence="7">The sequence shown here is derived from an EMBL/GenBank/DDBJ whole genome shotgun (WGS) entry which is preliminary data.</text>
</comment>
<dbReference type="Proteomes" id="UP001431209">
    <property type="component" value="Unassembled WGS sequence"/>
</dbReference>
<feature type="domain" description="RWP-RK" evidence="6">
    <location>
        <begin position="36"/>
        <end position="79"/>
    </location>
</feature>
<protein>
    <recommendedName>
        <fullName evidence="6">RWP-RK domain-containing protein</fullName>
    </recommendedName>
</protein>
<evidence type="ECO:0000259" key="6">
    <source>
        <dbReference type="Pfam" id="PF02042"/>
    </source>
</evidence>
<evidence type="ECO:0000256" key="3">
    <source>
        <dbReference type="ARBA" id="ARBA00023163"/>
    </source>
</evidence>
<reference evidence="7 8" key="1">
    <citation type="submission" date="2024-03" db="EMBL/GenBank/DDBJ databases">
        <title>The Acrasis kona genome and developmental transcriptomes reveal deep origins of eukaryotic multicellular pathways.</title>
        <authorList>
            <person name="Sheikh S."/>
            <person name="Fu C.-J."/>
            <person name="Brown M.W."/>
            <person name="Baldauf S.L."/>
        </authorList>
    </citation>
    <scope>NUCLEOTIDE SEQUENCE [LARGE SCALE GENOMIC DNA]</scope>
    <source>
        <strain evidence="7 8">ATCC MYA-3509</strain>
    </source>
</reference>
<dbReference type="GO" id="GO:0003677">
    <property type="term" value="F:DNA binding"/>
    <property type="evidence" value="ECO:0007669"/>
    <property type="project" value="UniProtKB-KW"/>
</dbReference>
<evidence type="ECO:0000313" key="8">
    <source>
        <dbReference type="Proteomes" id="UP001431209"/>
    </source>
</evidence>
<gene>
    <name evidence="7" type="ORF">AKO1_006412</name>
</gene>
<sequence>MTDLKASEKLKPSNGDTKNVVDTVNKVGRPMRLEKEQIIQYITKMSQQEASKKLGVSLSTLKRRFYEMDMGKWPCKRQRSAIAKLNISFITRRDYQQEKYMSQEDIERLMAAFQKA</sequence>
<feature type="region of interest" description="Disordered" evidence="5">
    <location>
        <begin position="1"/>
        <end position="21"/>
    </location>
</feature>